<dbReference type="SUPFAM" id="SSF46785">
    <property type="entry name" value="Winged helix' DNA-binding domain"/>
    <property type="match status" value="1"/>
</dbReference>
<dbReference type="EMBL" id="BDQM01000021">
    <property type="protein sequence ID" value="GAW96916.1"/>
    <property type="molecule type" value="Genomic_DNA"/>
</dbReference>
<dbReference type="CDD" id="cd00090">
    <property type="entry name" value="HTH_ARSR"/>
    <property type="match status" value="1"/>
</dbReference>
<evidence type="ECO:0000256" key="4">
    <source>
        <dbReference type="ARBA" id="ARBA00023163"/>
    </source>
</evidence>
<name>A0ABQ0MX28_9GAMM</name>
<dbReference type="PANTHER" id="PTHR33154:SF18">
    <property type="entry name" value="ARSENICAL RESISTANCE OPERON REPRESSOR"/>
    <property type="match status" value="1"/>
</dbReference>
<protein>
    <submittedName>
        <fullName evidence="6">Transcriptional regulator</fullName>
    </submittedName>
</protein>
<dbReference type="Gene3D" id="1.10.10.10">
    <property type="entry name" value="Winged helix-like DNA-binding domain superfamily/Winged helix DNA-binding domain"/>
    <property type="match status" value="1"/>
</dbReference>
<keyword evidence="4" id="KW-0804">Transcription</keyword>
<evidence type="ECO:0000256" key="3">
    <source>
        <dbReference type="ARBA" id="ARBA00023125"/>
    </source>
</evidence>
<dbReference type="InterPro" id="IPR036388">
    <property type="entry name" value="WH-like_DNA-bd_sf"/>
</dbReference>
<dbReference type="InterPro" id="IPR011991">
    <property type="entry name" value="ArsR-like_HTH"/>
</dbReference>
<dbReference type="Pfam" id="PF01022">
    <property type="entry name" value="HTH_5"/>
    <property type="match status" value="1"/>
</dbReference>
<dbReference type="SMART" id="SM00418">
    <property type="entry name" value="HTH_ARSR"/>
    <property type="match status" value="1"/>
</dbReference>
<reference evidence="6 7" key="1">
    <citation type="submission" date="2017-06" db="EMBL/GenBank/DDBJ databases">
        <title>Whole Genome Sequences of Colwellia marinimaniae MTCD1.</title>
        <authorList>
            <person name="Kusumoto H."/>
            <person name="Inoue M."/>
            <person name="Tanikawa K."/>
            <person name="Maeji H."/>
            <person name="Cameron J.H."/>
            <person name="Bartlett D.H."/>
        </authorList>
    </citation>
    <scope>NUCLEOTIDE SEQUENCE [LARGE SCALE GENOMIC DNA]</scope>
    <source>
        <strain evidence="6 7">MTCD1</strain>
    </source>
</reference>
<dbReference type="InterPro" id="IPR036390">
    <property type="entry name" value="WH_DNA-bd_sf"/>
</dbReference>
<dbReference type="Proteomes" id="UP000197068">
    <property type="component" value="Unassembled WGS sequence"/>
</dbReference>
<dbReference type="PROSITE" id="PS50987">
    <property type="entry name" value="HTH_ARSR_2"/>
    <property type="match status" value="1"/>
</dbReference>
<keyword evidence="7" id="KW-1185">Reference proteome</keyword>
<sequence length="139" mass="16163">MNCPEQVRVNETEIMITTTKRVTESDCLLFFKAMADDTRLKIILLLRYESELCVCELTHALQLSQPKISRHIALLKQQQLLSERKSGRWVYYSLAKSLSQWKQAVIQNCFEENLPVIDECLQNLAVMGERPDRVQQCCN</sequence>
<evidence type="ECO:0000259" key="5">
    <source>
        <dbReference type="PROSITE" id="PS50987"/>
    </source>
</evidence>
<keyword evidence="3" id="KW-0238">DNA-binding</keyword>
<organism evidence="6 7">
    <name type="scientific">Colwellia marinimaniae</name>
    <dbReference type="NCBI Taxonomy" id="1513592"/>
    <lineage>
        <taxon>Bacteria</taxon>
        <taxon>Pseudomonadati</taxon>
        <taxon>Pseudomonadota</taxon>
        <taxon>Gammaproteobacteria</taxon>
        <taxon>Alteromonadales</taxon>
        <taxon>Colwelliaceae</taxon>
        <taxon>Colwellia</taxon>
    </lineage>
</organism>
<feature type="domain" description="HTH arsR-type" evidence="5">
    <location>
        <begin position="19"/>
        <end position="113"/>
    </location>
</feature>
<comment type="caution">
    <text evidence="6">The sequence shown here is derived from an EMBL/GenBank/DDBJ whole genome shotgun (WGS) entry which is preliminary data.</text>
</comment>
<gene>
    <name evidence="6" type="primary">arsR</name>
    <name evidence="6" type="ORF">MTCD1_02539</name>
</gene>
<dbReference type="InterPro" id="IPR051081">
    <property type="entry name" value="HTH_MetalResp_TranReg"/>
</dbReference>
<keyword evidence="1" id="KW-0059">Arsenical resistance</keyword>
<dbReference type="InterPro" id="IPR001845">
    <property type="entry name" value="HTH_ArsR_DNA-bd_dom"/>
</dbReference>
<dbReference type="NCBIfam" id="NF007528">
    <property type="entry name" value="PRK10141.1"/>
    <property type="match status" value="1"/>
</dbReference>
<evidence type="ECO:0000256" key="1">
    <source>
        <dbReference type="ARBA" id="ARBA00022849"/>
    </source>
</evidence>
<keyword evidence="2" id="KW-0805">Transcription regulation</keyword>
<evidence type="ECO:0000256" key="2">
    <source>
        <dbReference type="ARBA" id="ARBA00023015"/>
    </source>
</evidence>
<evidence type="ECO:0000313" key="7">
    <source>
        <dbReference type="Proteomes" id="UP000197068"/>
    </source>
</evidence>
<dbReference type="PRINTS" id="PR00778">
    <property type="entry name" value="HTHARSR"/>
</dbReference>
<evidence type="ECO:0000313" key="6">
    <source>
        <dbReference type="EMBL" id="GAW96916.1"/>
    </source>
</evidence>
<dbReference type="NCBIfam" id="NF033788">
    <property type="entry name" value="HTH_metalloreg"/>
    <property type="match status" value="1"/>
</dbReference>
<dbReference type="PANTHER" id="PTHR33154">
    <property type="entry name" value="TRANSCRIPTIONAL REGULATOR, ARSR FAMILY"/>
    <property type="match status" value="1"/>
</dbReference>
<proteinExistence type="predicted"/>
<accession>A0ABQ0MX28</accession>